<protein>
    <submittedName>
        <fullName evidence="2">Acyl-CoA N-acyltransferase</fullName>
    </submittedName>
</protein>
<dbReference type="Gene3D" id="3.40.630.30">
    <property type="match status" value="1"/>
</dbReference>
<dbReference type="GO" id="GO:0016747">
    <property type="term" value="F:acyltransferase activity, transferring groups other than amino-acyl groups"/>
    <property type="evidence" value="ECO:0007669"/>
    <property type="project" value="InterPro"/>
</dbReference>
<dbReference type="PANTHER" id="PTHR42791">
    <property type="entry name" value="GNAT FAMILY ACETYLTRANSFERASE"/>
    <property type="match status" value="1"/>
</dbReference>
<evidence type="ECO:0000313" key="2">
    <source>
        <dbReference type="EMBL" id="KAF2735398.1"/>
    </source>
</evidence>
<dbReference type="OrthoDB" id="2115692at2759"/>
<dbReference type="InterPro" id="IPR000182">
    <property type="entry name" value="GNAT_dom"/>
</dbReference>
<comment type="caution">
    <text evidence="2">The sequence shown here is derived from an EMBL/GenBank/DDBJ whole genome shotgun (WGS) entry which is preliminary data.</text>
</comment>
<dbReference type="Proteomes" id="UP000799444">
    <property type="component" value="Unassembled WGS sequence"/>
</dbReference>
<dbReference type="InterPro" id="IPR016181">
    <property type="entry name" value="Acyl_CoA_acyltransferase"/>
</dbReference>
<feature type="domain" description="N-acetyltransferase" evidence="1">
    <location>
        <begin position="82"/>
        <end position="219"/>
    </location>
</feature>
<name>A0A9P4R232_9PLEO</name>
<organism evidence="2 3">
    <name type="scientific">Polyplosphaeria fusca</name>
    <dbReference type="NCBI Taxonomy" id="682080"/>
    <lineage>
        <taxon>Eukaryota</taxon>
        <taxon>Fungi</taxon>
        <taxon>Dikarya</taxon>
        <taxon>Ascomycota</taxon>
        <taxon>Pezizomycotina</taxon>
        <taxon>Dothideomycetes</taxon>
        <taxon>Pleosporomycetidae</taxon>
        <taxon>Pleosporales</taxon>
        <taxon>Tetraplosphaeriaceae</taxon>
        <taxon>Polyplosphaeria</taxon>
    </lineage>
</organism>
<dbReference type="PANTHER" id="PTHR42791:SF14">
    <property type="entry name" value="N-ACETYLTRANSFERASE DOMAIN-CONTAINING PROTEIN"/>
    <property type="match status" value="1"/>
</dbReference>
<sequence>MPPSDFIIEPVTAETVPEYVALRHLVFAPTINKILYSKQHEPSQATMARVAADISDGLEKGIMYLLCREKATGTLVAGARWRDIKPADANARERTWEEVEKGLEMAQPYPESDVGAWNDVFGQFNAGKRDILGTRPYFVLDTLVTHPEHHRRGAGGLLIAWGCERADQKGVEAYLEASPMGQPLYARYGFEPAREMRLDMRQYGGDEVFEFVAMRRPAQGEVSR</sequence>
<dbReference type="Pfam" id="PF00583">
    <property type="entry name" value="Acetyltransf_1"/>
    <property type="match status" value="1"/>
</dbReference>
<dbReference type="SUPFAM" id="SSF55729">
    <property type="entry name" value="Acyl-CoA N-acyltransferases (Nat)"/>
    <property type="match status" value="1"/>
</dbReference>
<dbReference type="PROSITE" id="PS51186">
    <property type="entry name" value="GNAT"/>
    <property type="match status" value="1"/>
</dbReference>
<dbReference type="EMBL" id="ML996136">
    <property type="protein sequence ID" value="KAF2735398.1"/>
    <property type="molecule type" value="Genomic_DNA"/>
</dbReference>
<dbReference type="CDD" id="cd04301">
    <property type="entry name" value="NAT_SF"/>
    <property type="match status" value="1"/>
</dbReference>
<evidence type="ECO:0000313" key="3">
    <source>
        <dbReference type="Proteomes" id="UP000799444"/>
    </source>
</evidence>
<proteinExistence type="predicted"/>
<reference evidence="2" key="1">
    <citation type="journal article" date="2020" name="Stud. Mycol.">
        <title>101 Dothideomycetes genomes: a test case for predicting lifestyles and emergence of pathogens.</title>
        <authorList>
            <person name="Haridas S."/>
            <person name="Albert R."/>
            <person name="Binder M."/>
            <person name="Bloem J."/>
            <person name="Labutti K."/>
            <person name="Salamov A."/>
            <person name="Andreopoulos B."/>
            <person name="Baker S."/>
            <person name="Barry K."/>
            <person name="Bills G."/>
            <person name="Bluhm B."/>
            <person name="Cannon C."/>
            <person name="Castanera R."/>
            <person name="Culley D."/>
            <person name="Daum C."/>
            <person name="Ezra D."/>
            <person name="Gonzalez J."/>
            <person name="Henrissat B."/>
            <person name="Kuo A."/>
            <person name="Liang C."/>
            <person name="Lipzen A."/>
            <person name="Lutzoni F."/>
            <person name="Magnuson J."/>
            <person name="Mondo S."/>
            <person name="Nolan M."/>
            <person name="Ohm R."/>
            <person name="Pangilinan J."/>
            <person name="Park H.-J."/>
            <person name="Ramirez L."/>
            <person name="Alfaro M."/>
            <person name="Sun H."/>
            <person name="Tritt A."/>
            <person name="Yoshinaga Y."/>
            <person name="Zwiers L.-H."/>
            <person name="Turgeon B."/>
            <person name="Goodwin S."/>
            <person name="Spatafora J."/>
            <person name="Crous P."/>
            <person name="Grigoriev I."/>
        </authorList>
    </citation>
    <scope>NUCLEOTIDE SEQUENCE</scope>
    <source>
        <strain evidence="2">CBS 125425</strain>
    </source>
</reference>
<gene>
    <name evidence="2" type="ORF">EJ04DRAFT_511797</name>
</gene>
<evidence type="ECO:0000259" key="1">
    <source>
        <dbReference type="PROSITE" id="PS51186"/>
    </source>
</evidence>
<accession>A0A9P4R232</accession>
<dbReference type="InterPro" id="IPR052523">
    <property type="entry name" value="Trichothecene_AcTrans"/>
</dbReference>
<dbReference type="AlphaFoldDB" id="A0A9P4R232"/>
<keyword evidence="3" id="KW-1185">Reference proteome</keyword>